<dbReference type="EMBL" id="LWQS01000071">
    <property type="protein sequence ID" value="OAN44133.1"/>
    <property type="molecule type" value="Genomic_DNA"/>
</dbReference>
<keyword evidence="14" id="KW-1185">Reference proteome</keyword>
<dbReference type="SMART" id="SM01209">
    <property type="entry name" value="GARS_A"/>
    <property type="match status" value="1"/>
</dbReference>
<dbReference type="PROSITE" id="PS50975">
    <property type="entry name" value="ATP_GRASP"/>
    <property type="match status" value="1"/>
</dbReference>
<dbReference type="InterPro" id="IPR020562">
    <property type="entry name" value="PRibGlycinamide_synth_N"/>
</dbReference>
<name>A0A178M6G6_9CHLR</name>
<evidence type="ECO:0000256" key="8">
    <source>
        <dbReference type="ARBA" id="ARBA00038345"/>
    </source>
</evidence>
<evidence type="ECO:0000256" key="10">
    <source>
        <dbReference type="ARBA" id="ARBA00042864"/>
    </source>
</evidence>
<comment type="pathway">
    <text evidence="2">Purine metabolism; IMP biosynthesis via de novo pathway; N(1)-(5-phospho-D-ribosyl)glycinamide from 5-phospho-alpha-D-ribose 1-diphosphate: step 2/2.</text>
</comment>
<evidence type="ECO:0000256" key="6">
    <source>
        <dbReference type="ARBA" id="ARBA00022755"/>
    </source>
</evidence>
<dbReference type="Pfam" id="PF02843">
    <property type="entry name" value="GARS_C"/>
    <property type="match status" value="1"/>
</dbReference>
<dbReference type="Gene3D" id="3.30.470.20">
    <property type="entry name" value="ATP-grasp fold, B domain"/>
    <property type="match status" value="1"/>
</dbReference>
<evidence type="ECO:0000256" key="5">
    <source>
        <dbReference type="ARBA" id="ARBA00022741"/>
    </source>
</evidence>
<keyword evidence="5 11" id="KW-0547">Nucleotide-binding</keyword>
<keyword evidence="6" id="KW-0658">Purine biosynthesis</keyword>
<dbReference type="RefSeq" id="WP_066789639.1">
    <property type="nucleotide sequence ID" value="NZ_LWQS01000071.1"/>
</dbReference>
<dbReference type="InterPro" id="IPR016185">
    <property type="entry name" value="PreATP-grasp_dom_sf"/>
</dbReference>
<dbReference type="Gene3D" id="3.90.600.10">
    <property type="entry name" value="Phosphoribosylglycinamide synthetase, C-terminal domain"/>
    <property type="match status" value="1"/>
</dbReference>
<protein>
    <recommendedName>
        <fullName evidence="3">phosphoribosylamine--glycine ligase</fullName>
        <ecNumber evidence="3">6.3.4.13</ecNumber>
    </recommendedName>
    <alternativeName>
        <fullName evidence="9">Glycinamide ribonucleotide synthetase</fullName>
    </alternativeName>
    <alternativeName>
        <fullName evidence="10">Phosphoribosylglycinamide synthetase</fullName>
    </alternativeName>
</protein>
<dbReference type="GO" id="GO:0004637">
    <property type="term" value="F:phosphoribosylamine-glycine ligase activity"/>
    <property type="evidence" value="ECO:0007669"/>
    <property type="project" value="UniProtKB-EC"/>
</dbReference>
<proteinExistence type="inferred from homology"/>
<dbReference type="InterPro" id="IPR020561">
    <property type="entry name" value="PRibGlycinamid_synth_ATP-grasp"/>
</dbReference>
<dbReference type="Gene3D" id="3.30.1490.20">
    <property type="entry name" value="ATP-grasp fold, A domain"/>
    <property type="match status" value="1"/>
</dbReference>
<dbReference type="GO" id="GO:0046872">
    <property type="term" value="F:metal ion binding"/>
    <property type="evidence" value="ECO:0007669"/>
    <property type="project" value="InterPro"/>
</dbReference>
<evidence type="ECO:0000256" key="2">
    <source>
        <dbReference type="ARBA" id="ARBA00005174"/>
    </source>
</evidence>
<evidence type="ECO:0000259" key="12">
    <source>
        <dbReference type="PROSITE" id="PS50975"/>
    </source>
</evidence>
<dbReference type="InterPro" id="IPR011761">
    <property type="entry name" value="ATP-grasp"/>
</dbReference>
<dbReference type="GO" id="GO:0005524">
    <property type="term" value="F:ATP binding"/>
    <property type="evidence" value="ECO:0007669"/>
    <property type="project" value="UniProtKB-UniRule"/>
</dbReference>
<comment type="cofactor">
    <cofactor evidence="1">
        <name>Mn(2+)</name>
        <dbReference type="ChEBI" id="CHEBI:29035"/>
    </cofactor>
</comment>
<evidence type="ECO:0000313" key="13">
    <source>
        <dbReference type="EMBL" id="OAN44133.1"/>
    </source>
</evidence>
<comment type="caution">
    <text evidence="13">The sequence shown here is derived from an EMBL/GenBank/DDBJ whole genome shotgun (WGS) entry which is preliminary data.</text>
</comment>
<dbReference type="InterPro" id="IPR013815">
    <property type="entry name" value="ATP_grasp_subdomain_1"/>
</dbReference>
<gene>
    <name evidence="13" type="ORF">A6A03_03015</name>
</gene>
<dbReference type="PANTHER" id="PTHR43472">
    <property type="entry name" value="PHOSPHORIBOSYLAMINE--GLYCINE LIGASE"/>
    <property type="match status" value="1"/>
</dbReference>
<evidence type="ECO:0000256" key="3">
    <source>
        <dbReference type="ARBA" id="ARBA00013255"/>
    </source>
</evidence>
<evidence type="ECO:0000313" key="14">
    <source>
        <dbReference type="Proteomes" id="UP000078287"/>
    </source>
</evidence>
<dbReference type="AlphaFoldDB" id="A0A178M6G6"/>
<dbReference type="PANTHER" id="PTHR43472:SF1">
    <property type="entry name" value="PHOSPHORIBOSYLAMINE--GLYCINE LIGASE, CHLOROPLASTIC"/>
    <property type="match status" value="1"/>
</dbReference>
<dbReference type="InterPro" id="IPR037123">
    <property type="entry name" value="PRibGlycinamide_synth_C_sf"/>
</dbReference>
<keyword evidence="4 13" id="KW-0436">Ligase</keyword>
<dbReference type="InterPro" id="IPR000115">
    <property type="entry name" value="PRibGlycinamide_synth"/>
</dbReference>
<dbReference type="Pfam" id="PF02844">
    <property type="entry name" value="GARS_N"/>
    <property type="match status" value="1"/>
</dbReference>
<dbReference type="Proteomes" id="UP000078287">
    <property type="component" value="Unassembled WGS sequence"/>
</dbReference>
<evidence type="ECO:0000256" key="4">
    <source>
        <dbReference type="ARBA" id="ARBA00022598"/>
    </source>
</evidence>
<feature type="domain" description="ATP-grasp" evidence="12">
    <location>
        <begin position="106"/>
        <end position="310"/>
    </location>
</feature>
<dbReference type="GO" id="GO:0006189">
    <property type="term" value="P:'de novo' IMP biosynthetic process"/>
    <property type="evidence" value="ECO:0007669"/>
    <property type="project" value="UniProtKB-UniPathway"/>
</dbReference>
<comment type="similarity">
    <text evidence="8">Belongs to the GARS family.</text>
</comment>
<dbReference type="SUPFAM" id="SSF56059">
    <property type="entry name" value="Glutathione synthetase ATP-binding domain-like"/>
    <property type="match status" value="1"/>
</dbReference>
<evidence type="ECO:0000256" key="11">
    <source>
        <dbReference type="PROSITE-ProRule" id="PRU00409"/>
    </source>
</evidence>
<keyword evidence="7 11" id="KW-0067">ATP-binding</keyword>
<evidence type="ECO:0000256" key="9">
    <source>
        <dbReference type="ARBA" id="ARBA00042242"/>
    </source>
</evidence>
<evidence type="ECO:0000256" key="7">
    <source>
        <dbReference type="ARBA" id="ARBA00022840"/>
    </source>
</evidence>
<evidence type="ECO:0000256" key="1">
    <source>
        <dbReference type="ARBA" id="ARBA00001936"/>
    </source>
</evidence>
<organism evidence="13 14">
    <name type="scientific">Chloroflexus islandicus</name>
    <dbReference type="NCBI Taxonomy" id="1707952"/>
    <lineage>
        <taxon>Bacteria</taxon>
        <taxon>Bacillati</taxon>
        <taxon>Chloroflexota</taxon>
        <taxon>Chloroflexia</taxon>
        <taxon>Chloroflexales</taxon>
        <taxon>Chloroflexineae</taxon>
        <taxon>Chloroflexaceae</taxon>
        <taxon>Chloroflexus</taxon>
    </lineage>
</organism>
<accession>A0A178M6G6</accession>
<dbReference type="UniPathway" id="UPA00074">
    <property type="reaction ID" value="UER00125"/>
</dbReference>
<dbReference type="InterPro" id="IPR020560">
    <property type="entry name" value="PRibGlycinamide_synth_C-dom"/>
</dbReference>
<dbReference type="SMART" id="SM01210">
    <property type="entry name" value="GARS_C"/>
    <property type="match status" value="1"/>
</dbReference>
<dbReference type="SUPFAM" id="SSF52440">
    <property type="entry name" value="PreATP-grasp domain"/>
    <property type="match status" value="1"/>
</dbReference>
<dbReference type="GO" id="GO:0009113">
    <property type="term" value="P:purine nucleobase biosynthetic process"/>
    <property type="evidence" value="ECO:0007669"/>
    <property type="project" value="InterPro"/>
</dbReference>
<dbReference type="SUPFAM" id="SSF51246">
    <property type="entry name" value="Rudiment single hybrid motif"/>
    <property type="match status" value="1"/>
</dbReference>
<dbReference type="Gene3D" id="3.40.50.20">
    <property type="match status" value="1"/>
</dbReference>
<dbReference type="EC" id="6.3.4.13" evidence="3"/>
<sequence length="435" mass="46788">MKILVLGNDGRCHALVWKLFASPTADVLVAPGNGGACQIAPQVDLDPAQPAQVAQWAFNEQIDLIVPASSEPLWAGLVDEVVSMHIGVCGASQRSTRIEWSRCYAKELLLRYQLPTPAGRCFASLPMAEKYLAAQPLPVVLRGDHPAAGEGVYHDRYAALEALRALFVSRPVEGSSHGVVIEEYVSGPVVSFSAITDGSHLVSLLPARIYDGMGPQPDSPPAPGMGAITGNSAYAQKLRAYLERHLMQPLVAAIAREQLPYWGIIGVDCVIGAQGPRIIGLRCSLRDMEAQAVLPRLIDDLAPYFEAAIARSLHRLPPLRWRDEASVALALVTQGYPHHYPINAAVEGVSEVEEGVLVFHDQTESPHILRYDPSRRDRLFGGGSGGLYLTGGHVATVVALGATLAGARGRAIINAERIRFPGRTYREDVGASEQA</sequence>
<dbReference type="OrthoDB" id="9807240at2"/>
<dbReference type="Pfam" id="PF01071">
    <property type="entry name" value="GARS_A"/>
    <property type="match status" value="1"/>
</dbReference>
<dbReference type="InterPro" id="IPR011054">
    <property type="entry name" value="Rudment_hybrid_motif"/>
</dbReference>
<reference evidence="13 14" key="1">
    <citation type="submission" date="2016-04" db="EMBL/GenBank/DDBJ databases">
        <title>Chloroflexus islandicus sp. nov., a thermophilic filamentous anoxygenic phototrophic bacterium from geyser Strokkur (Iceland).</title>
        <authorList>
            <person name="Gaisin V.A."/>
            <person name="Kalashnikov A.M."/>
            <person name="Sukhacheva M.V."/>
            <person name="Grouzdev D.S."/>
            <person name="Ivanov T.M."/>
            <person name="Kuznetsov B."/>
            <person name="Gorlenko V.M."/>
        </authorList>
    </citation>
    <scope>NUCLEOTIDE SEQUENCE [LARGE SCALE GENOMIC DNA]</scope>
    <source>
        <strain evidence="14">isl-2</strain>
    </source>
</reference>
<dbReference type="STRING" id="1707952.A6A03_03015"/>